<comment type="caution">
    <text evidence="2">The sequence shown here is derived from an EMBL/GenBank/DDBJ whole genome shotgun (WGS) entry which is preliminary data.</text>
</comment>
<keyword evidence="3" id="KW-1185">Reference proteome</keyword>
<evidence type="ECO:0000313" key="3">
    <source>
        <dbReference type="Proteomes" id="UP000720189"/>
    </source>
</evidence>
<dbReference type="GeneID" id="70230735"/>
<feature type="chain" id="PRO_5040487248" evidence="1">
    <location>
        <begin position="24"/>
        <end position="163"/>
    </location>
</feature>
<proteinExistence type="predicted"/>
<evidence type="ECO:0000313" key="2">
    <source>
        <dbReference type="EMBL" id="KAH7232184.1"/>
    </source>
</evidence>
<dbReference type="RefSeq" id="XP_046043844.1">
    <property type="nucleotide sequence ID" value="XM_046200781.1"/>
</dbReference>
<name>A0A9P9JX95_FUSRE</name>
<evidence type="ECO:0000256" key="1">
    <source>
        <dbReference type="SAM" id="SignalP"/>
    </source>
</evidence>
<dbReference type="EMBL" id="JAGMUX010000019">
    <property type="protein sequence ID" value="KAH7232184.1"/>
    <property type="molecule type" value="Genomic_DNA"/>
</dbReference>
<protein>
    <submittedName>
        <fullName evidence="2">Uncharacterized protein</fullName>
    </submittedName>
</protein>
<gene>
    <name evidence="2" type="ORF">BKA55DRAFT_710501</name>
</gene>
<accession>A0A9P9JX95</accession>
<keyword evidence="1" id="KW-0732">Signal</keyword>
<feature type="signal peptide" evidence="1">
    <location>
        <begin position="1"/>
        <end position="23"/>
    </location>
</feature>
<sequence length="163" mass="18675">MTTIIFFSTFLIVLPFRIKNCISFPLSSRSSELNISWPLASHQVPMSFEIPSLCLVINPTTDISSTPSGAIFSSYTALHDFKVPGRPARLSDLSACELCLARPAKCLCLIESKFVRLQRGDRIFRRKFRLKDSKHNMLVRQMKKDNAGKYIYTHRNSEIRMML</sequence>
<reference evidence="2" key="1">
    <citation type="journal article" date="2021" name="Nat. Commun.">
        <title>Genetic determinants of endophytism in the Arabidopsis root mycobiome.</title>
        <authorList>
            <person name="Mesny F."/>
            <person name="Miyauchi S."/>
            <person name="Thiergart T."/>
            <person name="Pickel B."/>
            <person name="Atanasova L."/>
            <person name="Karlsson M."/>
            <person name="Huettel B."/>
            <person name="Barry K.W."/>
            <person name="Haridas S."/>
            <person name="Chen C."/>
            <person name="Bauer D."/>
            <person name="Andreopoulos W."/>
            <person name="Pangilinan J."/>
            <person name="LaButti K."/>
            <person name="Riley R."/>
            <person name="Lipzen A."/>
            <person name="Clum A."/>
            <person name="Drula E."/>
            <person name="Henrissat B."/>
            <person name="Kohler A."/>
            <person name="Grigoriev I.V."/>
            <person name="Martin F.M."/>
            <person name="Hacquard S."/>
        </authorList>
    </citation>
    <scope>NUCLEOTIDE SEQUENCE</scope>
    <source>
        <strain evidence="2">MPI-CAGE-AT-0023</strain>
    </source>
</reference>
<dbReference type="AlphaFoldDB" id="A0A9P9JX95"/>
<organism evidence="2 3">
    <name type="scientific">Fusarium redolens</name>
    <dbReference type="NCBI Taxonomy" id="48865"/>
    <lineage>
        <taxon>Eukaryota</taxon>
        <taxon>Fungi</taxon>
        <taxon>Dikarya</taxon>
        <taxon>Ascomycota</taxon>
        <taxon>Pezizomycotina</taxon>
        <taxon>Sordariomycetes</taxon>
        <taxon>Hypocreomycetidae</taxon>
        <taxon>Hypocreales</taxon>
        <taxon>Nectriaceae</taxon>
        <taxon>Fusarium</taxon>
        <taxon>Fusarium redolens species complex</taxon>
    </lineage>
</organism>
<dbReference type="Proteomes" id="UP000720189">
    <property type="component" value="Unassembled WGS sequence"/>
</dbReference>